<feature type="transmembrane region" description="Helical" evidence="4">
    <location>
        <begin position="720"/>
        <end position="749"/>
    </location>
</feature>
<feature type="transmembrane region" description="Helical" evidence="4">
    <location>
        <begin position="755"/>
        <end position="778"/>
    </location>
</feature>
<dbReference type="Pfam" id="PF00100">
    <property type="entry name" value="Zona_pellucida"/>
    <property type="match status" value="1"/>
</dbReference>
<dbReference type="SMART" id="SM00832">
    <property type="entry name" value="C8"/>
    <property type="match status" value="1"/>
</dbReference>
<reference evidence="6 7" key="1">
    <citation type="submission" date="2020-03" db="EMBL/GenBank/DDBJ databases">
        <title>Dissostichus mawsoni Genome sequencing and assembly.</title>
        <authorList>
            <person name="Park H."/>
        </authorList>
    </citation>
    <scope>NUCLEOTIDE SEQUENCE [LARGE SCALE GENOMIC DNA]</scope>
    <source>
        <strain evidence="6">DM0001</strain>
        <tissue evidence="6">Muscle</tissue>
    </source>
</reference>
<feature type="transmembrane region" description="Helical" evidence="4">
    <location>
        <begin position="500"/>
        <end position="526"/>
    </location>
</feature>
<dbReference type="AlphaFoldDB" id="A0A7J5Z7B4"/>
<dbReference type="PROSITE" id="PS51034">
    <property type="entry name" value="ZP_2"/>
    <property type="match status" value="1"/>
</dbReference>
<dbReference type="PANTHER" id="PTHR14002">
    <property type="entry name" value="ENDOGLIN/TGF-BETA RECEPTOR TYPE III"/>
    <property type="match status" value="1"/>
</dbReference>
<keyword evidence="7" id="KW-1185">Reference proteome</keyword>
<evidence type="ECO:0000256" key="3">
    <source>
        <dbReference type="SAM" id="MobiDB-lite"/>
    </source>
</evidence>
<evidence type="ECO:0000256" key="4">
    <source>
        <dbReference type="SAM" id="Phobius"/>
    </source>
</evidence>
<evidence type="ECO:0000259" key="5">
    <source>
        <dbReference type="PROSITE" id="PS51034"/>
    </source>
</evidence>
<comment type="caution">
    <text evidence="6">The sequence shown here is derived from an EMBL/GenBank/DDBJ whole genome shotgun (WGS) entry which is preliminary data.</text>
</comment>
<dbReference type="PANTHER" id="PTHR14002:SF50">
    <property type="entry name" value="ALPHA-TECTORIN-LIKE-RELATED"/>
    <property type="match status" value="1"/>
</dbReference>
<evidence type="ECO:0000256" key="1">
    <source>
        <dbReference type="ARBA" id="ARBA00022729"/>
    </source>
</evidence>
<keyword evidence="4" id="KW-1133">Transmembrane helix</keyword>
<keyword evidence="4" id="KW-0812">Transmembrane</keyword>
<dbReference type="SMART" id="SM00241">
    <property type="entry name" value="ZP"/>
    <property type="match status" value="1"/>
</dbReference>
<feature type="transmembrane region" description="Helical" evidence="4">
    <location>
        <begin position="538"/>
        <end position="556"/>
    </location>
</feature>
<evidence type="ECO:0000256" key="2">
    <source>
        <dbReference type="ARBA" id="ARBA00023157"/>
    </source>
</evidence>
<keyword evidence="2" id="KW-1015">Disulfide bond</keyword>
<dbReference type="InterPro" id="IPR001507">
    <property type="entry name" value="ZP_dom"/>
</dbReference>
<dbReference type="Gene3D" id="2.60.40.4100">
    <property type="entry name" value="Zona pellucida, ZP-C domain"/>
    <property type="match status" value="1"/>
</dbReference>
<dbReference type="Gene3D" id="2.60.40.3210">
    <property type="entry name" value="Zona pellucida, ZP-N domain"/>
    <property type="match status" value="1"/>
</dbReference>
<dbReference type="OrthoDB" id="9987373at2759"/>
<accession>A0A7J5Z7B4</accession>
<evidence type="ECO:0000313" key="6">
    <source>
        <dbReference type="EMBL" id="KAF3856989.1"/>
    </source>
</evidence>
<dbReference type="InterPro" id="IPR014853">
    <property type="entry name" value="VWF/SSPO/ZAN-like_Cys-rich_dom"/>
</dbReference>
<feature type="region of interest" description="Disordered" evidence="3">
    <location>
        <begin position="906"/>
        <end position="927"/>
    </location>
</feature>
<sequence length="1165" mass="128414">MRLKPELPSDFIRFWGTTAYRCAFLDRLIISLPDVMINLEQGGRVLVDEQILTLSSIAHQHNGVEFSVDQNIVTVELPSYNMTILFDGNTAHVAGQIEAMEGLCGSPSDSTKTTSLAAEKSSTSSLPGCEIQHTDTVDNSIHCSLATDHCNLLRQAPFSACHNHTDPEPFITACTETLCNYRLVDGVDCQFMEAYAQSCSLKADIILEDWRSTTTCSEVPVCQQLCSEHEFCGEKSGRGLCLCRGEPAVCREESASVTLAGCLLADKGIDYSVLHLNDPNCKGQMDNETHMKNNSMILYKNAIMTRNMSEYGVITRHDQIQIDFSCLYKEPEIKSFAFRIKDSSVVQELTSGEWNYTLQMSAYLDQNLLYVVKPETELLLNQRIWLELKTEGLDGNRVSIVTDSCWATSQSSPKDILRYDLINSGCPNANDETVRLSGNGQGTSNMFSFNMFEFNGGNREIFLHCKLELCVRMGNSCQPTCAPRSRRRRRASKYVDKNPAIISISVLPVSCLPSCLLSSFLCLVFLPVSCLPSCVLSSFLYLVFLCLVFLPVSCLPSCVWSSFLCLVFLPVSGLPSCVLFSFLCLVFLPVSGLPVSCLPSCVWSSFLCLVFLPVSGLPSFLCLLFLPVSCLPSCVLSSFLCLVFLPVSGLPSCVLSSFLCLVFLPVSGLPSCVCLPSCVLSSFLCLVFLPVSCLPSCVLSSFLCLVFLPVSCLPSCVLSSFLCLVFLPVSCLPSCVLSSFLCLVFLPVSCLPSCVWSSFLCLVFLVLSSFLCLVFLPVSGLPSCVLSSFLHEGQSPFSDPFSGSRLAFGGPRILQKTSKRRKARIPARAPAVQVPSGKGEEKGVHTVGGVEVVPDETPSEDLNRAVCKVQRRYRLMGISEDYLESMDGGPQQLCSQRAMDLKITIRGPPNARRDPEKGSENGDWPSWLREKTLSHSGNELLNHGMLATSICAFLRTASLSLLAEDMEMMAGFLSTYLEALRLLRERGAQEFPILTHSSSLQCRKISLFPPLNSNMLKENMLEVPYLCMSHPLLMRSYLRMSFGDDWLVAQQESVTMETLFPSKPSVFSSNQILWFSSSSILGDCKSESYSRWLLTSSPPGDICLQTAGLGVSSMNWQSTPSTRRLIITSGSDIIKRSKKSASVRRRSPKLAMRLKPELPSDFIRV</sequence>
<dbReference type="InterPro" id="IPR055355">
    <property type="entry name" value="ZP-C"/>
</dbReference>
<dbReference type="Pfam" id="PF08742">
    <property type="entry name" value="C8"/>
    <property type="match status" value="1"/>
</dbReference>
<gene>
    <name evidence="6" type="ORF">F7725_008848</name>
</gene>
<feature type="transmembrane region" description="Helical" evidence="4">
    <location>
        <begin position="602"/>
        <end position="626"/>
    </location>
</feature>
<dbReference type="Proteomes" id="UP000518266">
    <property type="component" value="Unassembled WGS sequence"/>
</dbReference>
<keyword evidence="4" id="KW-0472">Membrane</keyword>
<protein>
    <recommendedName>
        <fullName evidence="5">ZP domain-containing protein</fullName>
    </recommendedName>
</protein>
<feature type="transmembrane region" description="Helical" evidence="4">
    <location>
        <begin position="638"/>
        <end position="664"/>
    </location>
</feature>
<evidence type="ECO:0000313" key="7">
    <source>
        <dbReference type="Proteomes" id="UP000518266"/>
    </source>
</evidence>
<feature type="transmembrane region" description="Helical" evidence="4">
    <location>
        <begin position="679"/>
        <end position="708"/>
    </location>
</feature>
<feature type="transmembrane region" description="Helical" evidence="4">
    <location>
        <begin position="563"/>
        <end position="590"/>
    </location>
</feature>
<feature type="domain" description="ZP" evidence="5">
    <location>
        <begin position="231"/>
        <end position="488"/>
    </location>
</feature>
<dbReference type="EMBL" id="JAAKFY010000005">
    <property type="protein sequence ID" value="KAF3856989.1"/>
    <property type="molecule type" value="Genomic_DNA"/>
</dbReference>
<feature type="compositionally biased region" description="Basic and acidic residues" evidence="3">
    <location>
        <begin position="911"/>
        <end position="920"/>
    </location>
</feature>
<organism evidence="6 7">
    <name type="scientific">Dissostichus mawsoni</name>
    <name type="common">Antarctic cod</name>
    <dbReference type="NCBI Taxonomy" id="36200"/>
    <lineage>
        <taxon>Eukaryota</taxon>
        <taxon>Metazoa</taxon>
        <taxon>Chordata</taxon>
        <taxon>Craniata</taxon>
        <taxon>Vertebrata</taxon>
        <taxon>Euteleostomi</taxon>
        <taxon>Actinopterygii</taxon>
        <taxon>Neopterygii</taxon>
        <taxon>Teleostei</taxon>
        <taxon>Neoteleostei</taxon>
        <taxon>Acanthomorphata</taxon>
        <taxon>Eupercaria</taxon>
        <taxon>Perciformes</taxon>
        <taxon>Notothenioidei</taxon>
        <taxon>Nototheniidae</taxon>
        <taxon>Dissostichus</taxon>
    </lineage>
</organism>
<keyword evidence="1" id="KW-0732">Signal</keyword>
<proteinExistence type="predicted"/>
<dbReference type="InterPro" id="IPR042235">
    <property type="entry name" value="ZP-C_dom"/>
</dbReference>
<name>A0A7J5Z7B4_DISMA</name>